<dbReference type="PANTHER" id="PTHR11709">
    <property type="entry name" value="MULTI-COPPER OXIDASE"/>
    <property type="match status" value="1"/>
</dbReference>
<dbReference type="InterPro" id="IPR008972">
    <property type="entry name" value="Cupredoxin"/>
</dbReference>
<keyword evidence="18" id="KW-1185">Reference proteome</keyword>
<feature type="domain" description="Plastocyanin-like" evidence="15">
    <location>
        <begin position="419"/>
        <end position="539"/>
    </location>
</feature>
<dbReference type="GO" id="GO:0046274">
    <property type="term" value="P:lignin catabolic process"/>
    <property type="evidence" value="ECO:0007669"/>
    <property type="project" value="UniProtKB-KW"/>
</dbReference>
<keyword evidence="12" id="KW-0439">Lignin degradation</keyword>
<evidence type="ECO:0000256" key="11">
    <source>
        <dbReference type="ARBA" id="ARBA00023180"/>
    </source>
</evidence>
<evidence type="ECO:0000259" key="14">
    <source>
        <dbReference type="Pfam" id="PF00394"/>
    </source>
</evidence>
<dbReference type="AlphaFoldDB" id="A0A6A5ZWC0"/>
<evidence type="ECO:0000256" key="6">
    <source>
        <dbReference type="ARBA" id="ARBA00022729"/>
    </source>
</evidence>
<name>A0A6A5ZWC0_9PLEO</name>
<dbReference type="Proteomes" id="UP000799770">
    <property type="component" value="Unassembled WGS sequence"/>
</dbReference>
<evidence type="ECO:0000256" key="9">
    <source>
        <dbReference type="ARBA" id="ARBA00023008"/>
    </source>
</evidence>
<dbReference type="PANTHER" id="PTHR11709:SF502">
    <property type="entry name" value="MULTICOPPER OXIDASE"/>
    <property type="match status" value="1"/>
</dbReference>
<keyword evidence="8" id="KW-0560">Oxidoreductase</keyword>
<evidence type="ECO:0000256" key="4">
    <source>
        <dbReference type="ARBA" id="ARBA00012297"/>
    </source>
</evidence>
<feature type="signal peptide" evidence="13">
    <location>
        <begin position="1"/>
        <end position="20"/>
    </location>
</feature>
<evidence type="ECO:0000256" key="3">
    <source>
        <dbReference type="ARBA" id="ARBA00010609"/>
    </source>
</evidence>
<comment type="similarity">
    <text evidence="3">Belongs to the multicopper oxidase family.</text>
</comment>
<feature type="domain" description="Plastocyanin-like" evidence="16">
    <location>
        <begin position="76"/>
        <end position="189"/>
    </location>
</feature>
<proteinExistence type="inferred from homology"/>
<dbReference type="CDD" id="cd13901">
    <property type="entry name" value="CuRO_3_MaLCC_like"/>
    <property type="match status" value="1"/>
</dbReference>
<dbReference type="PROSITE" id="PS00079">
    <property type="entry name" value="MULTICOPPER_OXIDASE1"/>
    <property type="match status" value="1"/>
</dbReference>
<keyword evidence="7" id="KW-0677">Repeat</keyword>
<evidence type="ECO:0000259" key="16">
    <source>
        <dbReference type="Pfam" id="PF07732"/>
    </source>
</evidence>
<dbReference type="GO" id="GO:0052716">
    <property type="term" value="F:hydroquinone:oxygen oxidoreductase activity"/>
    <property type="evidence" value="ECO:0007669"/>
    <property type="project" value="UniProtKB-EC"/>
</dbReference>
<dbReference type="FunFam" id="2.60.40.420:FF:000046">
    <property type="entry name" value="Multicopper oxidase"/>
    <property type="match status" value="1"/>
</dbReference>
<evidence type="ECO:0000256" key="7">
    <source>
        <dbReference type="ARBA" id="ARBA00022737"/>
    </source>
</evidence>
<dbReference type="PROSITE" id="PS00080">
    <property type="entry name" value="MULTICOPPER_OXIDASE2"/>
    <property type="match status" value="1"/>
</dbReference>
<dbReference type="EMBL" id="ML977310">
    <property type="protein sequence ID" value="KAF2123067.1"/>
    <property type="molecule type" value="Genomic_DNA"/>
</dbReference>
<dbReference type="Gene3D" id="2.60.40.420">
    <property type="entry name" value="Cupredoxins - blue copper proteins"/>
    <property type="match status" value="3"/>
</dbReference>
<evidence type="ECO:0000256" key="10">
    <source>
        <dbReference type="ARBA" id="ARBA00023157"/>
    </source>
</evidence>
<dbReference type="FunFam" id="2.60.40.420:FF:000038">
    <property type="entry name" value="Extracellular dihydrogeodin oxidase/laccase"/>
    <property type="match status" value="1"/>
</dbReference>
<evidence type="ECO:0000256" key="1">
    <source>
        <dbReference type="ARBA" id="ARBA00000349"/>
    </source>
</evidence>
<dbReference type="CDD" id="cd13880">
    <property type="entry name" value="CuRO_2_MaLCC_like"/>
    <property type="match status" value="1"/>
</dbReference>
<evidence type="ECO:0000313" key="17">
    <source>
        <dbReference type="EMBL" id="KAF2123067.1"/>
    </source>
</evidence>
<dbReference type="Pfam" id="PF07731">
    <property type="entry name" value="Cu-oxidase_2"/>
    <property type="match status" value="1"/>
</dbReference>
<keyword evidence="10" id="KW-1015">Disulfide bond</keyword>
<evidence type="ECO:0000256" key="5">
    <source>
        <dbReference type="ARBA" id="ARBA00022723"/>
    </source>
</evidence>
<evidence type="ECO:0000256" key="12">
    <source>
        <dbReference type="ARBA" id="ARBA00023185"/>
    </source>
</evidence>
<reference evidence="17" key="1">
    <citation type="journal article" date="2020" name="Stud. Mycol.">
        <title>101 Dothideomycetes genomes: a test case for predicting lifestyles and emergence of pathogens.</title>
        <authorList>
            <person name="Haridas S."/>
            <person name="Albert R."/>
            <person name="Binder M."/>
            <person name="Bloem J."/>
            <person name="Labutti K."/>
            <person name="Salamov A."/>
            <person name="Andreopoulos B."/>
            <person name="Baker S."/>
            <person name="Barry K."/>
            <person name="Bills G."/>
            <person name="Bluhm B."/>
            <person name="Cannon C."/>
            <person name="Castanera R."/>
            <person name="Culley D."/>
            <person name="Daum C."/>
            <person name="Ezra D."/>
            <person name="Gonzalez J."/>
            <person name="Henrissat B."/>
            <person name="Kuo A."/>
            <person name="Liang C."/>
            <person name="Lipzen A."/>
            <person name="Lutzoni F."/>
            <person name="Magnuson J."/>
            <person name="Mondo S."/>
            <person name="Nolan M."/>
            <person name="Ohm R."/>
            <person name="Pangilinan J."/>
            <person name="Park H.-J."/>
            <person name="Ramirez L."/>
            <person name="Alfaro M."/>
            <person name="Sun H."/>
            <person name="Tritt A."/>
            <person name="Yoshinaga Y."/>
            <person name="Zwiers L.-H."/>
            <person name="Turgeon B."/>
            <person name="Goodwin S."/>
            <person name="Spatafora J."/>
            <person name="Crous P."/>
            <person name="Grigoriev I."/>
        </authorList>
    </citation>
    <scope>NUCLEOTIDE SEQUENCE</scope>
    <source>
        <strain evidence="17">CBS 627.86</strain>
    </source>
</reference>
<gene>
    <name evidence="17" type="ORF">BDV96DRAFT_482182</name>
</gene>
<dbReference type="GO" id="GO:0005507">
    <property type="term" value="F:copper ion binding"/>
    <property type="evidence" value="ECO:0007669"/>
    <property type="project" value="InterPro"/>
</dbReference>
<accession>A0A6A5ZWC0</accession>
<dbReference type="InterPro" id="IPR001117">
    <property type="entry name" value="Cu-oxidase_2nd"/>
</dbReference>
<evidence type="ECO:0000256" key="8">
    <source>
        <dbReference type="ARBA" id="ARBA00023002"/>
    </source>
</evidence>
<dbReference type="InterPro" id="IPR045087">
    <property type="entry name" value="Cu-oxidase_fam"/>
</dbReference>
<keyword evidence="5" id="KW-0479">Metal-binding</keyword>
<comment type="cofactor">
    <cofactor evidence="2">
        <name>Cu cation</name>
        <dbReference type="ChEBI" id="CHEBI:23378"/>
    </cofactor>
</comment>
<dbReference type="InterPro" id="IPR033138">
    <property type="entry name" value="Cu_oxidase_CS"/>
</dbReference>
<dbReference type="Pfam" id="PF07732">
    <property type="entry name" value="Cu-oxidase_3"/>
    <property type="match status" value="1"/>
</dbReference>
<keyword evidence="11" id="KW-0325">Glycoprotein</keyword>
<evidence type="ECO:0000256" key="2">
    <source>
        <dbReference type="ARBA" id="ARBA00001935"/>
    </source>
</evidence>
<dbReference type="Pfam" id="PF00394">
    <property type="entry name" value="Cu-oxidase"/>
    <property type="match status" value="1"/>
</dbReference>
<evidence type="ECO:0000259" key="15">
    <source>
        <dbReference type="Pfam" id="PF07731"/>
    </source>
</evidence>
<organism evidence="17 18">
    <name type="scientific">Lophiotrema nucula</name>
    <dbReference type="NCBI Taxonomy" id="690887"/>
    <lineage>
        <taxon>Eukaryota</taxon>
        <taxon>Fungi</taxon>
        <taxon>Dikarya</taxon>
        <taxon>Ascomycota</taxon>
        <taxon>Pezizomycotina</taxon>
        <taxon>Dothideomycetes</taxon>
        <taxon>Pleosporomycetidae</taxon>
        <taxon>Pleosporales</taxon>
        <taxon>Lophiotremataceae</taxon>
        <taxon>Lophiotrema</taxon>
    </lineage>
</organism>
<sequence>MAALALQALTTLLVVRSAVAASIAAPVLTSTVEKRAACAGNTADDRASWCDFSIDTDWQQEVPDTGVTREYWLELDEQTVSPDGFARPGMTVNGSIPGPTITADWGDEIVVHIINNLSTNGTSIHWHGLKQNHTNANDGVVSITQCAQAPGDSFTYRFRATQYGTTWYHSHFSLQAWDGIFGAIVINGPATANYDVDVGPIIIADWFHESVYALQEQARTGGPPPAQNGLINGTNVFGDDGAANQTGSRFELTFEAGTSYRLRLINVAIDSHFKFMIDNHTLTVIAMDLVPVEPFTVDVLSLGIAERYDVIVNADQSDVASDFWMRFIPQAACSNNDQADNIRGIIHYGDSTGTPTTSQYDFTDDCLDVDMSLLHPHVAKTVPTAHFYEEKEEVGLSPQADGALLWTINGSSLAVQWGDPTLLQVINNDTAFDTSQNVVRLDEANQWAYIIIETTLGVAHPIHLHGHDFFLLSQGDGAYDAATTPLVLDNPPRRDVAMLNGGGHLVLAWETDNPGAWLIHCHIGWHTVNGLAFQFLERVSEIPAVLASDSIDANDVQQNCNDWNTYASDRGIVVDDSGV</sequence>
<dbReference type="OrthoDB" id="2121828at2759"/>
<dbReference type="SUPFAM" id="SSF49503">
    <property type="entry name" value="Cupredoxins"/>
    <property type="match status" value="3"/>
</dbReference>
<dbReference type="EC" id="1.10.3.2" evidence="4"/>
<dbReference type="InterPro" id="IPR002355">
    <property type="entry name" value="Cu_oxidase_Cu_BS"/>
</dbReference>
<protein>
    <recommendedName>
        <fullName evidence="4">laccase</fullName>
        <ecNumber evidence="4">1.10.3.2</ecNumber>
    </recommendedName>
</protein>
<dbReference type="FunFam" id="2.60.40.420:FF:000021">
    <property type="entry name" value="Extracellular dihydrogeodin oxidase/laccase"/>
    <property type="match status" value="1"/>
</dbReference>
<feature type="domain" description="Plastocyanin-like" evidence="14">
    <location>
        <begin position="200"/>
        <end position="349"/>
    </location>
</feature>
<evidence type="ECO:0000256" key="13">
    <source>
        <dbReference type="SAM" id="SignalP"/>
    </source>
</evidence>
<feature type="chain" id="PRO_5025600314" description="laccase" evidence="13">
    <location>
        <begin position="21"/>
        <end position="579"/>
    </location>
</feature>
<dbReference type="InterPro" id="IPR011706">
    <property type="entry name" value="Cu-oxidase_C"/>
</dbReference>
<dbReference type="InterPro" id="IPR011707">
    <property type="entry name" value="Cu-oxidase-like_N"/>
</dbReference>
<evidence type="ECO:0000313" key="18">
    <source>
        <dbReference type="Proteomes" id="UP000799770"/>
    </source>
</evidence>
<comment type="catalytic activity">
    <reaction evidence="1">
        <text>4 hydroquinone + O2 = 4 benzosemiquinone + 2 H2O</text>
        <dbReference type="Rhea" id="RHEA:11276"/>
        <dbReference type="ChEBI" id="CHEBI:15377"/>
        <dbReference type="ChEBI" id="CHEBI:15379"/>
        <dbReference type="ChEBI" id="CHEBI:17594"/>
        <dbReference type="ChEBI" id="CHEBI:17977"/>
        <dbReference type="EC" id="1.10.3.2"/>
    </reaction>
</comment>
<keyword evidence="9" id="KW-0186">Copper</keyword>
<keyword evidence="6 13" id="KW-0732">Signal</keyword>
<dbReference type="CDD" id="cd13854">
    <property type="entry name" value="CuRO_1_MaLCC_like"/>
    <property type="match status" value="1"/>
</dbReference>